<keyword evidence="4" id="KW-1185">Reference proteome</keyword>
<dbReference type="PANTHER" id="PTHR46288">
    <property type="entry name" value="PHORBOL-ESTER/DAG-TYPE DOMAIN-CONTAINING PROTEIN"/>
    <property type="match status" value="1"/>
</dbReference>
<keyword evidence="1" id="KW-0677">Repeat</keyword>
<reference evidence="3 4" key="1">
    <citation type="journal article" date="2023" name="G3 (Bethesda)">
        <title>A chromosome-length genome assembly and annotation of blackberry (Rubus argutus, cv. 'Hillquist').</title>
        <authorList>
            <person name="Bruna T."/>
            <person name="Aryal R."/>
            <person name="Dudchenko O."/>
            <person name="Sargent D.J."/>
            <person name="Mead D."/>
            <person name="Buti M."/>
            <person name="Cavallini A."/>
            <person name="Hytonen T."/>
            <person name="Andres J."/>
            <person name="Pham M."/>
            <person name="Weisz D."/>
            <person name="Mascagni F."/>
            <person name="Usai G."/>
            <person name="Natali L."/>
            <person name="Bassil N."/>
            <person name="Fernandez G.E."/>
            <person name="Lomsadze A."/>
            <person name="Armour M."/>
            <person name="Olukolu B."/>
            <person name="Poorten T."/>
            <person name="Britton C."/>
            <person name="Davik J."/>
            <person name="Ashrafi H."/>
            <person name="Aiden E.L."/>
            <person name="Borodovsky M."/>
            <person name="Worthington M."/>
        </authorList>
    </citation>
    <scope>NUCLEOTIDE SEQUENCE [LARGE SCALE GENOMIC DNA]</scope>
    <source>
        <strain evidence="3">PI 553951</strain>
    </source>
</reference>
<comment type="caution">
    <text evidence="3">The sequence shown here is derived from an EMBL/GenBank/DDBJ whole genome shotgun (WGS) entry which is preliminary data.</text>
</comment>
<dbReference type="AlphaFoldDB" id="A0AAW1W0P9"/>
<dbReference type="Proteomes" id="UP001457282">
    <property type="component" value="Unassembled WGS sequence"/>
</dbReference>
<dbReference type="EMBL" id="JBEDUW010000007">
    <property type="protein sequence ID" value="KAK9913184.1"/>
    <property type="molecule type" value="Genomic_DNA"/>
</dbReference>
<evidence type="ECO:0000256" key="1">
    <source>
        <dbReference type="ARBA" id="ARBA00022737"/>
    </source>
</evidence>
<gene>
    <name evidence="3" type="ORF">M0R45_037008</name>
</gene>
<organism evidence="3 4">
    <name type="scientific">Rubus argutus</name>
    <name type="common">Southern blackberry</name>
    <dbReference type="NCBI Taxonomy" id="59490"/>
    <lineage>
        <taxon>Eukaryota</taxon>
        <taxon>Viridiplantae</taxon>
        <taxon>Streptophyta</taxon>
        <taxon>Embryophyta</taxon>
        <taxon>Tracheophyta</taxon>
        <taxon>Spermatophyta</taxon>
        <taxon>Magnoliopsida</taxon>
        <taxon>eudicotyledons</taxon>
        <taxon>Gunneridae</taxon>
        <taxon>Pentapetalae</taxon>
        <taxon>rosids</taxon>
        <taxon>fabids</taxon>
        <taxon>Rosales</taxon>
        <taxon>Rosaceae</taxon>
        <taxon>Rosoideae</taxon>
        <taxon>Rosoideae incertae sedis</taxon>
        <taxon>Rubus</taxon>
    </lineage>
</organism>
<accession>A0AAW1W0P9</accession>
<dbReference type="SUPFAM" id="SSF57889">
    <property type="entry name" value="Cysteine-rich domain"/>
    <property type="match status" value="2"/>
</dbReference>
<evidence type="ECO:0000259" key="2">
    <source>
        <dbReference type="Pfam" id="PF03107"/>
    </source>
</evidence>
<protein>
    <recommendedName>
        <fullName evidence="2">DC1 domain-containing protein</fullName>
    </recommendedName>
</protein>
<dbReference type="Pfam" id="PF03107">
    <property type="entry name" value="C1_2"/>
    <property type="match status" value="2"/>
</dbReference>
<dbReference type="PANTHER" id="PTHR46288:SF27">
    <property type="entry name" value="CYSTEINE_HISTIDINE-RICH C1 DOMAIN FAMILY PROTEIN"/>
    <property type="match status" value="1"/>
</dbReference>
<sequence length="160" mass="18074">MKHFSHDHELSSRLLKRDGSRSCSLCEDPVVGPNYWCDQCSGKFVLHKSCAKLPREILKYPFHSCKHPLILGTSSSSSRYACGVCHQEYNGGFSYTCSECDFKVDIKCSKIDYQLPEHFIHKHPLMLNEDVAEAAGRPVSCSGCKDPVLGRTTTKRPYRD</sequence>
<dbReference type="InterPro" id="IPR046349">
    <property type="entry name" value="C1-like_sf"/>
</dbReference>
<evidence type="ECO:0000313" key="4">
    <source>
        <dbReference type="Proteomes" id="UP001457282"/>
    </source>
</evidence>
<feature type="domain" description="DC1" evidence="2">
    <location>
        <begin position="4"/>
        <end position="51"/>
    </location>
</feature>
<proteinExistence type="predicted"/>
<name>A0AAW1W0P9_RUBAR</name>
<evidence type="ECO:0000313" key="3">
    <source>
        <dbReference type="EMBL" id="KAK9913184.1"/>
    </source>
</evidence>
<feature type="domain" description="DC1" evidence="2">
    <location>
        <begin position="64"/>
        <end position="108"/>
    </location>
</feature>
<dbReference type="InterPro" id="IPR004146">
    <property type="entry name" value="DC1"/>
</dbReference>